<proteinExistence type="predicted"/>
<feature type="region of interest" description="Disordered" evidence="1">
    <location>
        <begin position="1"/>
        <end position="52"/>
    </location>
</feature>
<organism evidence="2 3">
    <name type="scientific">Scleroderma citrinum Foug A</name>
    <dbReference type="NCBI Taxonomy" id="1036808"/>
    <lineage>
        <taxon>Eukaryota</taxon>
        <taxon>Fungi</taxon>
        <taxon>Dikarya</taxon>
        <taxon>Basidiomycota</taxon>
        <taxon>Agaricomycotina</taxon>
        <taxon>Agaricomycetes</taxon>
        <taxon>Agaricomycetidae</taxon>
        <taxon>Boletales</taxon>
        <taxon>Sclerodermatineae</taxon>
        <taxon>Sclerodermataceae</taxon>
        <taxon>Scleroderma</taxon>
    </lineage>
</organism>
<name>A0A0C2YWR3_9AGAM</name>
<feature type="compositionally biased region" description="Polar residues" evidence="1">
    <location>
        <begin position="1"/>
        <end position="21"/>
    </location>
</feature>
<sequence>MPYHSDYNSPSPSYNDGQLTGASGDVVSSPEGSEESFDPFFGQPMFGGVGQGAPLNEHGQYIYNKVGTPVVPSPPQSVVHGRLMGPGINAEDDIAGEAATRISLKRKRSEEADRDLQPQTLMRRFGGNLSNTCRTKSAPDFHPIKRPRLLRPFEFEMKPRMEKLEEVITALKSDMNEVNNSLRTQTDVLRAILEALKDKD</sequence>
<dbReference type="InParanoid" id="A0A0C2YWR3"/>
<dbReference type="Proteomes" id="UP000053989">
    <property type="component" value="Unassembled WGS sequence"/>
</dbReference>
<evidence type="ECO:0000313" key="3">
    <source>
        <dbReference type="Proteomes" id="UP000053989"/>
    </source>
</evidence>
<dbReference type="EMBL" id="KN822163">
    <property type="protein sequence ID" value="KIM54058.1"/>
    <property type="molecule type" value="Genomic_DNA"/>
</dbReference>
<evidence type="ECO:0000256" key="1">
    <source>
        <dbReference type="SAM" id="MobiDB-lite"/>
    </source>
</evidence>
<dbReference type="OrthoDB" id="2648856at2759"/>
<protein>
    <submittedName>
        <fullName evidence="2">Uncharacterized protein</fullName>
    </submittedName>
</protein>
<accession>A0A0C2YWR3</accession>
<reference evidence="3" key="2">
    <citation type="submission" date="2015-01" db="EMBL/GenBank/DDBJ databases">
        <title>Evolutionary Origins and Diversification of the Mycorrhizal Mutualists.</title>
        <authorList>
            <consortium name="DOE Joint Genome Institute"/>
            <consortium name="Mycorrhizal Genomics Consortium"/>
            <person name="Kohler A."/>
            <person name="Kuo A."/>
            <person name="Nagy L.G."/>
            <person name="Floudas D."/>
            <person name="Copeland A."/>
            <person name="Barry K.W."/>
            <person name="Cichocki N."/>
            <person name="Veneault-Fourrey C."/>
            <person name="LaButti K."/>
            <person name="Lindquist E.A."/>
            <person name="Lipzen A."/>
            <person name="Lundell T."/>
            <person name="Morin E."/>
            <person name="Murat C."/>
            <person name="Riley R."/>
            <person name="Ohm R."/>
            <person name="Sun H."/>
            <person name="Tunlid A."/>
            <person name="Henrissat B."/>
            <person name="Grigoriev I.V."/>
            <person name="Hibbett D.S."/>
            <person name="Martin F."/>
        </authorList>
    </citation>
    <scope>NUCLEOTIDE SEQUENCE [LARGE SCALE GENOMIC DNA]</scope>
    <source>
        <strain evidence="3">Foug A</strain>
    </source>
</reference>
<dbReference type="HOGENOM" id="CLU_1366959_0_0_1"/>
<reference evidence="2 3" key="1">
    <citation type="submission" date="2014-04" db="EMBL/GenBank/DDBJ databases">
        <authorList>
            <consortium name="DOE Joint Genome Institute"/>
            <person name="Kuo A."/>
            <person name="Kohler A."/>
            <person name="Nagy L.G."/>
            <person name="Floudas D."/>
            <person name="Copeland A."/>
            <person name="Barry K.W."/>
            <person name="Cichocki N."/>
            <person name="Veneault-Fourrey C."/>
            <person name="LaButti K."/>
            <person name="Lindquist E.A."/>
            <person name="Lipzen A."/>
            <person name="Lundell T."/>
            <person name="Morin E."/>
            <person name="Murat C."/>
            <person name="Sun H."/>
            <person name="Tunlid A."/>
            <person name="Henrissat B."/>
            <person name="Grigoriev I.V."/>
            <person name="Hibbett D.S."/>
            <person name="Martin F."/>
            <person name="Nordberg H.P."/>
            <person name="Cantor M.N."/>
            <person name="Hua S.X."/>
        </authorList>
    </citation>
    <scope>NUCLEOTIDE SEQUENCE [LARGE SCALE GENOMIC DNA]</scope>
    <source>
        <strain evidence="2 3">Foug A</strain>
    </source>
</reference>
<evidence type="ECO:0000313" key="2">
    <source>
        <dbReference type="EMBL" id="KIM54058.1"/>
    </source>
</evidence>
<gene>
    <name evidence="2" type="ORF">SCLCIDRAFT_31380</name>
</gene>
<dbReference type="AlphaFoldDB" id="A0A0C2YWR3"/>
<keyword evidence="3" id="KW-1185">Reference proteome</keyword>